<dbReference type="Gene3D" id="3.40.50.10170">
    <property type="match status" value="1"/>
</dbReference>
<dbReference type="NCBIfam" id="TIGR00762">
    <property type="entry name" value="DegV"/>
    <property type="match status" value="1"/>
</dbReference>
<keyword evidence="1" id="KW-0446">Lipid-binding</keyword>
<dbReference type="Pfam" id="PF02645">
    <property type="entry name" value="DegV"/>
    <property type="match status" value="1"/>
</dbReference>
<dbReference type="EMBL" id="BAAADS010000001">
    <property type="protein sequence ID" value="GAA0589764.1"/>
    <property type="molecule type" value="Genomic_DNA"/>
</dbReference>
<dbReference type="InterPro" id="IPR050270">
    <property type="entry name" value="DegV_domain_contain"/>
</dbReference>
<evidence type="ECO:0000256" key="1">
    <source>
        <dbReference type="ARBA" id="ARBA00023121"/>
    </source>
</evidence>
<organism evidence="2 3">
    <name type="scientific">Virgibacillus siamensis</name>
    <dbReference type="NCBI Taxonomy" id="480071"/>
    <lineage>
        <taxon>Bacteria</taxon>
        <taxon>Bacillati</taxon>
        <taxon>Bacillota</taxon>
        <taxon>Bacilli</taxon>
        <taxon>Bacillales</taxon>
        <taxon>Bacillaceae</taxon>
        <taxon>Virgibacillus</taxon>
    </lineage>
</organism>
<evidence type="ECO:0000313" key="2">
    <source>
        <dbReference type="EMBL" id="GAA0589764.1"/>
    </source>
</evidence>
<reference evidence="3" key="1">
    <citation type="journal article" date="2019" name="Int. J. Syst. Evol. Microbiol.">
        <title>The Global Catalogue of Microorganisms (GCM) 10K type strain sequencing project: providing services to taxonomists for standard genome sequencing and annotation.</title>
        <authorList>
            <consortium name="The Broad Institute Genomics Platform"/>
            <consortium name="The Broad Institute Genome Sequencing Center for Infectious Disease"/>
            <person name="Wu L."/>
            <person name="Ma J."/>
        </authorList>
    </citation>
    <scope>NUCLEOTIDE SEQUENCE [LARGE SCALE GENOMIC DNA]</scope>
    <source>
        <strain evidence="3">JCM 15395</strain>
    </source>
</reference>
<dbReference type="InterPro" id="IPR003797">
    <property type="entry name" value="DegV"/>
</dbReference>
<sequence length="281" mass="31192">MMKVAIMTDSTAYLSERLLKQNDIHVVPLSVVFDDTSYREGIDITTEEFYQKVKAAEQLPKTSQPSIGQITKKFEELADDYDAVISIHLSSGISGTYQAAASAGEMVEGIDVYPYDSEISCMAQGFYALEAAEMAKAEKSPDEIIQQLDHMKKSIRAYFMVDDLSHLQRGGRLNGAQAIVGSLLQVKPVLHFVDKVIVPFEKIRTRKKAINRILGLLEEDAGKGKEMKVVFIHANNEQSAVELKNRVDPAYANMESMISYFGPVIGTHLGEGAIGVCWYMK</sequence>
<protein>
    <submittedName>
        <fullName evidence="2">DegV family protein</fullName>
    </submittedName>
</protein>
<dbReference type="PANTHER" id="PTHR33434">
    <property type="entry name" value="DEGV DOMAIN-CONTAINING PROTEIN DR_1986-RELATED"/>
    <property type="match status" value="1"/>
</dbReference>
<keyword evidence="3" id="KW-1185">Reference proteome</keyword>
<accession>A0ABP3QJI1</accession>
<dbReference type="Gene3D" id="3.30.1180.10">
    <property type="match status" value="1"/>
</dbReference>
<dbReference type="PANTHER" id="PTHR33434:SF2">
    <property type="entry name" value="FATTY ACID-BINDING PROTEIN TM_1468"/>
    <property type="match status" value="1"/>
</dbReference>
<dbReference type="PROSITE" id="PS51482">
    <property type="entry name" value="DEGV"/>
    <property type="match status" value="1"/>
</dbReference>
<comment type="caution">
    <text evidence="2">The sequence shown here is derived from an EMBL/GenBank/DDBJ whole genome shotgun (WGS) entry which is preliminary data.</text>
</comment>
<proteinExistence type="predicted"/>
<dbReference type="InterPro" id="IPR043168">
    <property type="entry name" value="DegV_C"/>
</dbReference>
<gene>
    <name evidence="2" type="ORF">GCM10009001_02110</name>
</gene>
<dbReference type="Proteomes" id="UP001500866">
    <property type="component" value="Unassembled WGS sequence"/>
</dbReference>
<name>A0ABP3QJI1_9BACI</name>
<evidence type="ECO:0000313" key="3">
    <source>
        <dbReference type="Proteomes" id="UP001500866"/>
    </source>
</evidence>
<dbReference type="SUPFAM" id="SSF82549">
    <property type="entry name" value="DAK1/DegV-like"/>
    <property type="match status" value="1"/>
</dbReference>